<dbReference type="FunFam" id="1.20.1280.50:FF:000023">
    <property type="entry name" value="F-box/LRR-repeat protein 4"/>
    <property type="match status" value="1"/>
</dbReference>
<dbReference type="InterPro" id="IPR041567">
    <property type="entry name" value="COI1_F-box"/>
</dbReference>
<dbReference type="SUPFAM" id="SSF52047">
    <property type="entry name" value="RNI-like"/>
    <property type="match status" value="1"/>
</dbReference>
<proteinExistence type="predicted"/>
<accession>A0A2U1Q707</accession>
<comment type="caution">
    <text evidence="2">The sequence shown here is derived from an EMBL/GenBank/DDBJ whole genome shotgun (WGS) entry which is preliminary data.</text>
</comment>
<dbReference type="SUPFAM" id="SSF81383">
    <property type="entry name" value="F-box domain"/>
    <property type="match status" value="1"/>
</dbReference>
<feature type="domain" description="COI1 F-box" evidence="1">
    <location>
        <begin position="13"/>
        <end position="51"/>
    </location>
</feature>
<dbReference type="PANTHER" id="PTHR13318">
    <property type="entry name" value="PARTNER OF PAIRED, ISOFORM B-RELATED"/>
    <property type="match status" value="1"/>
</dbReference>
<evidence type="ECO:0000313" key="2">
    <source>
        <dbReference type="EMBL" id="PWA93799.1"/>
    </source>
</evidence>
<dbReference type="Gene3D" id="3.80.10.10">
    <property type="entry name" value="Ribonuclease Inhibitor"/>
    <property type="match status" value="1"/>
</dbReference>
<dbReference type="InterPro" id="IPR036047">
    <property type="entry name" value="F-box-like_dom_sf"/>
</dbReference>
<dbReference type="Proteomes" id="UP000245207">
    <property type="component" value="Unassembled WGS sequence"/>
</dbReference>
<evidence type="ECO:0000313" key="3">
    <source>
        <dbReference type="Proteomes" id="UP000245207"/>
    </source>
</evidence>
<sequence>MYHRHRRVDYTNSLPDECLALIFNYLITTNDRNNSSLVSHRWFRIEAQTRTYLTLKAHSNLQPFILSIFNRFNSLTQLVLRNYSTSLVSINDNDMILITSMCPNLTRLKLCFCDRLTVFSKNCKELKEFSCANCEFSDLGMLELLDNCTQLEVLSVTWLVSRLSDDKALSNFRAAKSLKVIKVSFVCNERLFEPLIIASKNLKSLKLIGCGGKWDRALESIGDDNCLGDVHLEQVNVTDVGVSLLAKCRDLISLYIKNVLCTDVGLISVAENCKRLKKLYVDDCVRNKIGNEGLIAVGKHSVNLQELVLKGVSVSCVSLQVIATNCQKLVRLELSRSETITDVEMMCIAEKCVALKSLCIEECCVSNKGIEAFALGCPNLAKFRVTKCKKVTREVKDRLRASRESLWLHYIH</sequence>
<dbReference type="Pfam" id="PF18511">
    <property type="entry name" value="F-box_5"/>
    <property type="match status" value="1"/>
</dbReference>
<evidence type="ECO:0000259" key="1">
    <source>
        <dbReference type="Pfam" id="PF18511"/>
    </source>
</evidence>
<name>A0A2U1Q707_ARTAN</name>
<gene>
    <name evidence="2" type="ORF">CTI12_AA068040</name>
</gene>
<dbReference type="PANTHER" id="PTHR13318:SF92">
    <property type="entry name" value="F-BOX_LRR-REPEAT PROTEIN 8-RELATED"/>
    <property type="match status" value="1"/>
</dbReference>
<keyword evidence="3" id="KW-1185">Reference proteome</keyword>
<organism evidence="2 3">
    <name type="scientific">Artemisia annua</name>
    <name type="common">Sweet wormwood</name>
    <dbReference type="NCBI Taxonomy" id="35608"/>
    <lineage>
        <taxon>Eukaryota</taxon>
        <taxon>Viridiplantae</taxon>
        <taxon>Streptophyta</taxon>
        <taxon>Embryophyta</taxon>
        <taxon>Tracheophyta</taxon>
        <taxon>Spermatophyta</taxon>
        <taxon>Magnoliopsida</taxon>
        <taxon>eudicotyledons</taxon>
        <taxon>Gunneridae</taxon>
        <taxon>Pentapetalae</taxon>
        <taxon>asterids</taxon>
        <taxon>campanulids</taxon>
        <taxon>Asterales</taxon>
        <taxon>Asteraceae</taxon>
        <taxon>Asteroideae</taxon>
        <taxon>Anthemideae</taxon>
        <taxon>Artemisiinae</taxon>
        <taxon>Artemisia</taxon>
    </lineage>
</organism>
<reference evidence="2 3" key="1">
    <citation type="journal article" date="2018" name="Mol. Plant">
        <title>The genome of Artemisia annua provides insight into the evolution of Asteraceae family and artemisinin biosynthesis.</title>
        <authorList>
            <person name="Shen Q."/>
            <person name="Zhang L."/>
            <person name="Liao Z."/>
            <person name="Wang S."/>
            <person name="Yan T."/>
            <person name="Shi P."/>
            <person name="Liu M."/>
            <person name="Fu X."/>
            <person name="Pan Q."/>
            <person name="Wang Y."/>
            <person name="Lv Z."/>
            <person name="Lu X."/>
            <person name="Zhang F."/>
            <person name="Jiang W."/>
            <person name="Ma Y."/>
            <person name="Chen M."/>
            <person name="Hao X."/>
            <person name="Li L."/>
            <person name="Tang Y."/>
            <person name="Lv G."/>
            <person name="Zhou Y."/>
            <person name="Sun X."/>
            <person name="Brodelius P.E."/>
            <person name="Rose J.K.C."/>
            <person name="Tang K."/>
        </authorList>
    </citation>
    <scope>NUCLEOTIDE SEQUENCE [LARGE SCALE GENOMIC DNA]</scope>
    <source>
        <strain evidence="3">cv. Huhao1</strain>
        <tissue evidence="2">Leaf</tissue>
    </source>
</reference>
<dbReference type="AlphaFoldDB" id="A0A2U1Q707"/>
<dbReference type="SMART" id="SM00367">
    <property type="entry name" value="LRR_CC"/>
    <property type="match status" value="6"/>
</dbReference>
<dbReference type="InterPro" id="IPR032675">
    <property type="entry name" value="LRR_dom_sf"/>
</dbReference>
<dbReference type="OrthoDB" id="423607at2759"/>
<dbReference type="CDD" id="cd22159">
    <property type="entry name" value="F-box_AtTIR1-like"/>
    <property type="match status" value="1"/>
</dbReference>
<dbReference type="GO" id="GO:0019005">
    <property type="term" value="C:SCF ubiquitin ligase complex"/>
    <property type="evidence" value="ECO:0007669"/>
    <property type="project" value="TreeGrafter"/>
</dbReference>
<dbReference type="EMBL" id="PKPP01000356">
    <property type="protein sequence ID" value="PWA93799.1"/>
    <property type="molecule type" value="Genomic_DNA"/>
</dbReference>
<dbReference type="GO" id="GO:0031146">
    <property type="term" value="P:SCF-dependent proteasomal ubiquitin-dependent protein catabolic process"/>
    <property type="evidence" value="ECO:0007669"/>
    <property type="project" value="TreeGrafter"/>
</dbReference>
<dbReference type="STRING" id="35608.A0A2U1Q707"/>
<dbReference type="Gene3D" id="1.20.1280.50">
    <property type="match status" value="1"/>
</dbReference>
<protein>
    <submittedName>
        <fullName evidence="2">SKP1/ASK1-interacting protein 2</fullName>
    </submittedName>
</protein>
<dbReference type="SUPFAM" id="SSF52058">
    <property type="entry name" value="L domain-like"/>
    <property type="match status" value="1"/>
</dbReference>
<dbReference type="InterPro" id="IPR006553">
    <property type="entry name" value="Leu-rich_rpt_Cys-con_subtyp"/>
</dbReference>